<dbReference type="AlphaFoldDB" id="A0A0A9CGI2"/>
<organism evidence="2">
    <name type="scientific">Arundo donax</name>
    <name type="common">Giant reed</name>
    <name type="synonym">Donax arundinaceus</name>
    <dbReference type="NCBI Taxonomy" id="35708"/>
    <lineage>
        <taxon>Eukaryota</taxon>
        <taxon>Viridiplantae</taxon>
        <taxon>Streptophyta</taxon>
        <taxon>Embryophyta</taxon>
        <taxon>Tracheophyta</taxon>
        <taxon>Spermatophyta</taxon>
        <taxon>Magnoliopsida</taxon>
        <taxon>Liliopsida</taxon>
        <taxon>Poales</taxon>
        <taxon>Poaceae</taxon>
        <taxon>PACMAD clade</taxon>
        <taxon>Arundinoideae</taxon>
        <taxon>Arundineae</taxon>
        <taxon>Arundo</taxon>
    </lineage>
</organism>
<keyword evidence="1" id="KW-1133">Transmembrane helix</keyword>
<protein>
    <submittedName>
        <fullName evidence="2">Uncharacterized protein</fullName>
    </submittedName>
</protein>
<name>A0A0A9CGI2_ARUDO</name>
<feature type="transmembrane region" description="Helical" evidence="1">
    <location>
        <begin position="6"/>
        <end position="25"/>
    </location>
</feature>
<reference evidence="2" key="1">
    <citation type="submission" date="2014-09" db="EMBL/GenBank/DDBJ databases">
        <authorList>
            <person name="Magalhaes I.L.F."/>
            <person name="Oliveira U."/>
            <person name="Santos F.R."/>
            <person name="Vidigal T.H.D.A."/>
            <person name="Brescovit A.D."/>
            <person name="Santos A.J."/>
        </authorList>
    </citation>
    <scope>NUCLEOTIDE SEQUENCE</scope>
    <source>
        <tissue evidence="2">Shoot tissue taken approximately 20 cm above the soil surface</tissue>
    </source>
</reference>
<keyword evidence="1" id="KW-0472">Membrane</keyword>
<keyword evidence="1" id="KW-0812">Transmembrane</keyword>
<accession>A0A0A9CGI2</accession>
<evidence type="ECO:0000313" key="2">
    <source>
        <dbReference type="EMBL" id="JAD74671.1"/>
    </source>
</evidence>
<evidence type="ECO:0000256" key="1">
    <source>
        <dbReference type="SAM" id="Phobius"/>
    </source>
</evidence>
<proteinExistence type="predicted"/>
<reference evidence="2" key="2">
    <citation type="journal article" date="2015" name="Data Brief">
        <title>Shoot transcriptome of the giant reed, Arundo donax.</title>
        <authorList>
            <person name="Barrero R.A."/>
            <person name="Guerrero F.D."/>
            <person name="Moolhuijzen P."/>
            <person name="Goolsby J.A."/>
            <person name="Tidwell J."/>
            <person name="Bellgard S.E."/>
            <person name="Bellgard M.I."/>
        </authorList>
    </citation>
    <scope>NUCLEOTIDE SEQUENCE</scope>
    <source>
        <tissue evidence="2">Shoot tissue taken approximately 20 cm above the soil surface</tissue>
    </source>
</reference>
<sequence>MPLPPYPKLLYLIHYLAPIFLDWLVRCKLKRLNLRASFLIAF</sequence>
<dbReference type="EMBL" id="GBRH01223224">
    <property type="protein sequence ID" value="JAD74671.1"/>
    <property type="molecule type" value="Transcribed_RNA"/>
</dbReference>